<dbReference type="SMART" id="SM00387">
    <property type="entry name" value="HATPase_c"/>
    <property type="match status" value="1"/>
</dbReference>
<dbReference type="InterPro" id="IPR004358">
    <property type="entry name" value="Sig_transdc_His_kin-like_C"/>
</dbReference>
<evidence type="ECO:0000256" key="7">
    <source>
        <dbReference type="ARBA" id="ARBA00022777"/>
    </source>
</evidence>
<evidence type="ECO:0000256" key="3">
    <source>
        <dbReference type="ARBA" id="ARBA00012438"/>
    </source>
</evidence>
<dbReference type="InterPro" id="IPR003661">
    <property type="entry name" value="HisK_dim/P_dom"/>
</dbReference>
<dbReference type="EC" id="2.7.13.3" evidence="3"/>
<dbReference type="GO" id="GO:0005886">
    <property type="term" value="C:plasma membrane"/>
    <property type="evidence" value="ECO:0007669"/>
    <property type="project" value="TreeGrafter"/>
</dbReference>
<dbReference type="InterPro" id="IPR036890">
    <property type="entry name" value="HATPase_C_sf"/>
</dbReference>
<evidence type="ECO:0000256" key="1">
    <source>
        <dbReference type="ARBA" id="ARBA00000085"/>
    </source>
</evidence>
<feature type="transmembrane region" description="Helical" evidence="10">
    <location>
        <begin position="45"/>
        <end position="67"/>
    </location>
</feature>
<dbReference type="AlphaFoldDB" id="A0A7C1XG58"/>
<gene>
    <name evidence="12" type="ORF">ENP23_17745</name>
</gene>
<protein>
    <recommendedName>
        <fullName evidence="3">histidine kinase</fullName>
        <ecNumber evidence="3">2.7.13.3</ecNumber>
    </recommendedName>
</protein>
<feature type="domain" description="Histidine kinase" evidence="11">
    <location>
        <begin position="209"/>
        <end position="413"/>
    </location>
</feature>
<evidence type="ECO:0000256" key="5">
    <source>
        <dbReference type="ARBA" id="ARBA00022679"/>
    </source>
</evidence>
<evidence type="ECO:0000256" key="2">
    <source>
        <dbReference type="ARBA" id="ARBA00004370"/>
    </source>
</evidence>
<comment type="subcellular location">
    <subcellularLocation>
        <location evidence="2">Membrane</location>
    </subcellularLocation>
</comment>
<dbReference type="Gene3D" id="1.10.287.130">
    <property type="match status" value="1"/>
</dbReference>
<evidence type="ECO:0000256" key="10">
    <source>
        <dbReference type="SAM" id="Phobius"/>
    </source>
</evidence>
<dbReference type="PANTHER" id="PTHR45436">
    <property type="entry name" value="SENSOR HISTIDINE KINASE YKOH"/>
    <property type="match status" value="1"/>
</dbReference>
<evidence type="ECO:0000256" key="6">
    <source>
        <dbReference type="ARBA" id="ARBA00022692"/>
    </source>
</evidence>
<keyword evidence="5" id="KW-0808">Transferase</keyword>
<organism evidence="12">
    <name type="scientific">Pseudomonas graminis</name>
    <dbReference type="NCBI Taxonomy" id="158627"/>
    <lineage>
        <taxon>Bacteria</taxon>
        <taxon>Pseudomonadati</taxon>
        <taxon>Pseudomonadota</taxon>
        <taxon>Gammaproteobacteria</taxon>
        <taxon>Pseudomonadales</taxon>
        <taxon>Pseudomonadaceae</taxon>
        <taxon>Pseudomonas</taxon>
    </lineage>
</organism>
<evidence type="ECO:0000259" key="11">
    <source>
        <dbReference type="PROSITE" id="PS50109"/>
    </source>
</evidence>
<accession>A0A7C1XG58</accession>
<dbReference type="SMART" id="SM00388">
    <property type="entry name" value="HisKA"/>
    <property type="match status" value="1"/>
</dbReference>
<keyword evidence="9 10" id="KW-0472">Membrane</keyword>
<dbReference type="Pfam" id="PF25323">
    <property type="entry name" value="6TM_PilS"/>
    <property type="match status" value="1"/>
</dbReference>
<evidence type="ECO:0000256" key="9">
    <source>
        <dbReference type="ARBA" id="ARBA00023136"/>
    </source>
</evidence>
<feature type="transmembrane region" description="Helical" evidence="10">
    <location>
        <begin position="129"/>
        <end position="149"/>
    </location>
</feature>
<name>A0A7C1XG58_9PSED</name>
<dbReference type="InterPro" id="IPR036097">
    <property type="entry name" value="HisK_dim/P_sf"/>
</dbReference>
<dbReference type="InterPro" id="IPR050428">
    <property type="entry name" value="TCS_sensor_his_kinase"/>
</dbReference>
<dbReference type="PROSITE" id="PS50109">
    <property type="entry name" value="HIS_KIN"/>
    <property type="match status" value="1"/>
</dbReference>
<comment type="catalytic activity">
    <reaction evidence="1">
        <text>ATP + protein L-histidine = ADP + protein N-phospho-L-histidine.</text>
        <dbReference type="EC" id="2.7.13.3"/>
    </reaction>
</comment>
<keyword evidence="7 12" id="KW-0418">Kinase</keyword>
<dbReference type="GO" id="GO:0000155">
    <property type="term" value="F:phosphorelay sensor kinase activity"/>
    <property type="evidence" value="ECO:0007669"/>
    <property type="project" value="InterPro"/>
</dbReference>
<feature type="transmembrane region" description="Helical" evidence="10">
    <location>
        <begin position="79"/>
        <end position="97"/>
    </location>
</feature>
<dbReference type="EMBL" id="DSIN01000031">
    <property type="protein sequence ID" value="HEF27599.1"/>
    <property type="molecule type" value="Genomic_DNA"/>
</dbReference>
<dbReference type="InterPro" id="IPR005467">
    <property type="entry name" value="His_kinase_dom"/>
</dbReference>
<keyword evidence="8 10" id="KW-1133">Transmembrane helix</keyword>
<evidence type="ECO:0000313" key="12">
    <source>
        <dbReference type="EMBL" id="HEF27599.1"/>
    </source>
</evidence>
<dbReference type="PANTHER" id="PTHR45436:SF1">
    <property type="entry name" value="SENSOR PROTEIN QSEC"/>
    <property type="match status" value="1"/>
</dbReference>
<keyword evidence="4" id="KW-0597">Phosphoprotein</keyword>
<keyword evidence="6 10" id="KW-0812">Transmembrane</keyword>
<feature type="transmembrane region" description="Helical" evidence="10">
    <location>
        <begin position="20"/>
        <end position="39"/>
    </location>
</feature>
<proteinExistence type="predicted"/>
<dbReference type="PRINTS" id="PR00344">
    <property type="entry name" value="BCTRLSENSOR"/>
</dbReference>
<comment type="caution">
    <text evidence="12">The sequence shown here is derived from an EMBL/GenBank/DDBJ whole genome shotgun (WGS) entry which is preliminary data.</text>
</comment>
<evidence type="ECO:0000256" key="8">
    <source>
        <dbReference type="ARBA" id="ARBA00022989"/>
    </source>
</evidence>
<dbReference type="InterPro" id="IPR003594">
    <property type="entry name" value="HATPase_dom"/>
</dbReference>
<dbReference type="SUPFAM" id="SSF47384">
    <property type="entry name" value="Homodimeric domain of signal transducing histidine kinase"/>
    <property type="match status" value="1"/>
</dbReference>
<dbReference type="Pfam" id="PF02518">
    <property type="entry name" value="HATPase_c"/>
    <property type="match status" value="1"/>
</dbReference>
<reference evidence="12" key="1">
    <citation type="journal article" date="2020" name="mSystems">
        <title>Genome- and Community-Level Interaction Insights into Carbon Utilization and Element Cycling Functions of Hydrothermarchaeota in Hydrothermal Sediment.</title>
        <authorList>
            <person name="Zhou Z."/>
            <person name="Liu Y."/>
            <person name="Xu W."/>
            <person name="Pan J."/>
            <person name="Luo Z.H."/>
            <person name="Li M."/>
        </authorList>
    </citation>
    <scope>NUCLEOTIDE SEQUENCE [LARGE SCALE GENOMIC DNA]</scope>
    <source>
        <strain evidence="12">SpSt-200</strain>
    </source>
</reference>
<dbReference type="Gene3D" id="3.30.565.10">
    <property type="entry name" value="Histidine kinase-like ATPase, C-terminal domain"/>
    <property type="match status" value="1"/>
</dbReference>
<sequence>MLAPLQLLSATRQNLWRLTFIRILVLGAQAGSVGFAYLFDLLPLPWLQLDITLGFSAIVCLLTAIRLRTSWPVTELEYAVQLAFDLFIHSALLYFSGGSTNPFVSYYLVPLTIAAVTLPWRYSLILSGIALALYTLMLAKFFPLNAFVARENMQIYGMWLSFALAASVITFFAARMAEELRRQEHMRALRREEGARDQQLLAVATEAAGAAHELGTPLATMSVLLKEMQQDHKDPALQEDLSVLQDQVKLCKETLQQLVRAAEANRRLSVQEQTVTHWLDQALNRWHLMRPEATYRFQRLGQGDVPKLAPPPDLTQALLNLLNNAADACAEGLEVNLDWTATEIRLSIRDHGAGVPLAIAEQIGKPFFTTKGKGFGLGLFLSKASVTRAGGSVKLYPHEEGGTLTELRLPRDARGDEA</sequence>
<dbReference type="SUPFAM" id="SSF55874">
    <property type="entry name" value="ATPase domain of HSP90 chaperone/DNA topoisomerase II/histidine kinase"/>
    <property type="match status" value="1"/>
</dbReference>
<evidence type="ECO:0000256" key="4">
    <source>
        <dbReference type="ARBA" id="ARBA00022553"/>
    </source>
</evidence>
<feature type="transmembrane region" description="Helical" evidence="10">
    <location>
        <begin position="155"/>
        <end position="177"/>
    </location>
</feature>